<gene>
    <name evidence="1" type="ORF">Tci_018120</name>
</gene>
<dbReference type="AlphaFoldDB" id="A0A6L2KBQ4"/>
<reference evidence="1" key="1">
    <citation type="journal article" date="2019" name="Sci. Rep.">
        <title>Draft genome of Tanacetum cinerariifolium, the natural source of mosquito coil.</title>
        <authorList>
            <person name="Yamashiro T."/>
            <person name="Shiraishi A."/>
            <person name="Satake H."/>
            <person name="Nakayama K."/>
        </authorList>
    </citation>
    <scope>NUCLEOTIDE SEQUENCE</scope>
</reference>
<protein>
    <submittedName>
        <fullName evidence="1">Uncharacterized protein</fullName>
    </submittedName>
</protein>
<organism evidence="1">
    <name type="scientific">Tanacetum cinerariifolium</name>
    <name type="common">Dalmatian daisy</name>
    <name type="synonym">Chrysanthemum cinerariifolium</name>
    <dbReference type="NCBI Taxonomy" id="118510"/>
    <lineage>
        <taxon>Eukaryota</taxon>
        <taxon>Viridiplantae</taxon>
        <taxon>Streptophyta</taxon>
        <taxon>Embryophyta</taxon>
        <taxon>Tracheophyta</taxon>
        <taxon>Spermatophyta</taxon>
        <taxon>Magnoliopsida</taxon>
        <taxon>eudicotyledons</taxon>
        <taxon>Gunneridae</taxon>
        <taxon>Pentapetalae</taxon>
        <taxon>asterids</taxon>
        <taxon>campanulids</taxon>
        <taxon>Asterales</taxon>
        <taxon>Asteraceae</taxon>
        <taxon>Asteroideae</taxon>
        <taxon>Anthemideae</taxon>
        <taxon>Anthemidinae</taxon>
        <taxon>Tanacetum</taxon>
    </lineage>
</organism>
<evidence type="ECO:0000313" key="1">
    <source>
        <dbReference type="EMBL" id="GEU46142.1"/>
    </source>
</evidence>
<comment type="caution">
    <text evidence="1">The sequence shown here is derived from an EMBL/GenBank/DDBJ whole genome shotgun (WGS) entry which is preliminary data.</text>
</comment>
<accession>A0A6L2KBQ4</accession>
<sequence length="204" mass="24212">MMNKKSVKSLELKQACSIMKHRLRRIQKVQLPTQDISLRKTLNDSRLMKNLRMIGFTNGTMMCHGCMKNHGRIMKHGMNPHQLHIVANLSTIKLDVQSGLPMTREKMDTIMENVYDDTKHDHKYEMDHEVDERQEIYSNETHEPPVCNIRRFEMIKYSFGNDEEYVAIKEDEYDDLMSTSKDACRAYQEIFRMMDEGWMVNRDE</sequence>
<dbReference type="EMBL" id="BKCJ010002086">
    <property type="protein sequence ID" value="GEU46142.1"/>
    <property type="molecule type" value="Genomic_DNA"/>
</dbReference>
<name>A0A6L2KBQ4_TANCI</name>
<proteinExistence type="predicted"/>